<sequence>MVKLSKLVLSFLFALCILPPPVFAAAENTRAAWPFFWSTDKDTLKPVNLLRGKEILAMLLPAATGENNPPPISILTTDIDKRVKTETRSSAPGPGSENPLKASRLELFTGTSLMNLGYTEFGSDGAWYDGEMGMLPGLLLGGTVYWPNGYLALELNTYFGDVGYRGQTQSFKSPSLSGLPVNSRSDANIFDTTAIAGYRFSALTLYGGFGYYFWRRNIRPTTLNTGLPVAGMLEFYSWSYALLGTNIPMLSIRGSHIHLDVRAMRMLQANMDVNFLGYGGYDNARLNLGEDWGLRLALPWTFRSSSNGPTITIEPWYSRWNLNRSDAVELITNGTYTGSVVQEPQSETRNFGISIYFRFLI</sequence>
<evidence type="ECO:0008006" key="2">
    <source>
        <dbReference type="Google" id="ProtNLM"/>
    </source>
</evidence>
<dbReference type="InterPro" id="IPR020080">
    <property type="entry name" value="OM_adhesin/peptidase_omptin"/>
</dbReference>
<dbReference type="SUPFAM" id="SSF69917">
    <property type="entry name" value="OMPT-like"/>
    <property type="match status" value="1"/>
</dbReference>
<name>A0A3B1BUU6_9ZZZZ</name>
<dbReference type="GO" id="GO:0004190">
    <property type="term" value="F:aspartic-type endopeptidase activity"/>
    <property type="evidence" value="ECO:0007669"/>
    <property type="project" value="InterPro"/>
</dbReference>
<accession>A0A3B1BUU6</accession>
<evidence type="ECO:0000313" key="1">
    <source>
        <dbReference type="EMBL" id="VAX14520.1"/>
    </source>
</evidence>
<dbReference type="AlphaFoldDB" id="A0A3B1BUU6"/>
<protein>
    <recommendedName>
        <fullName evidence="2">Protochlamydia outer membrane protein domain-containing protein</fullName>
    </recommendedName>
</protein>
<reference evidence="1" key="1">
    <citation type="submission" date="2018-06" db="EMBL/GenBank/DDBJ databases">
        <authorList>
            <person name="Zhirakovskaya E."/>
        </authorList>
    </citation>
    <scope>NUCLEOTIDE SEQUENCE</scope>
</reference>
<dbReference type="EMBL" id="UOFZ01000176">
    <property type="protein sequence ID" value="VAX14520.1"/>
    <property type="molecule type" value="Genomic_DNA"/>
</dbReference>
<organism evidence="1">
    <name type="scientific">hydrothermal vent metagenome</name>
    <dbReference type="NCBI Taxonomy" id="652676"/>
    <lineage>
        <taxon>unclassified sequences</taxon>
        <taxon>metagenomes</taxon>
        <taxon>ecological metagenomes</taxon>
    </lineage>
</organism>
<gene>
    <name evidence="1" type="ORF">MNBD_GAMMA24-898</name>
</gene>
<proteinExistence type="predicted"/>